<evidence type="ECO:0000313" key="6">
    <source>
        <dbReference type="Proteomes" id="UP001354989"/>
    </source>
</evidence>
<keyword evidence="5" id="KW-0449">Lipoprotein</keyword>
<geneLocation type="plasmid" evidence="5 6">
    <name>pPP1</name>
</geneLocation>
<name>A0ABM7VJA3_9BACT</name>
<keyword evidence="6" id="KW-1185">Reference proteome</keyword>
<dbReference type="Pfam" id="PF09375">
    <property type="entry name" value="Peptidase_M75"/>
    <property type="match status" value="1"/>
</dbReference>
<dbReference type="CDD" id="cd14657">
    <property type="entry name" value="Imelysin_IrpA-like"/>
    <property type="match status" value="1"/>
</dbReference>
<dbReference type="PROSITE" id="PS51257">
    <property type="entry name" value="PROKAR_LIPOPROTEIN"/>
    <property type="match status" value="1"/>
</dbReference>
<dbReference type="RefSeq" id="WP_338398119.1">
    <property type="nucleotide sequence ID" value="NZ_AP025293.1"/>
</dbReference>
<proteinExistence type="predicted"/>
<organism evidence="5 6">
    <name type="scientific">Persicobacter psychrovividus</name>
    <dbReference type="NCBI Taxonomy" id="387638"/>
    <lineage>
        <taxon>Bacteria</taxon>
        <taxon>Pseudomonadati</taxon>
        <taxon>Bacteroidota</taxon>
        <taxon>Cytophagia</taxon>
        <taxon>Cytophagales</taxon>
        <taxon>Persicobacteraceae</taxon>
        <taxon>Persicobacter</taxon>
    </lineage>
</organism>
<keyword evidence="2 3" id="KW-0732">Signal</keyword>
<comment type="subcellular location">
    <subcellularLocation>
        <location evidence="1">Cell envelope</location>
    </subcellularLocation>
</comment>
<dbReference type="InterPro" id="IPR018976">
    <property type="entry name" value="Imelysin-like"/>
</dbReference>
<gene>
    <name evidence="5" type="ORF">PEPS_31460</name>
</gene>
<reference evidence="5 6" key="1">
    <citation type="submission" date="2021-12" db="EMBL/GenBank/DDBJ databases">
        <title>Genome sequencing of bacteria with rrn-lacking chromosome and rrn-plasmid.</title>
        <authorList>
            <person name="Anda M."/>
            <person name="Iwasaki W."/>
        </authorList>
    </citation>
    <scope>NUCLEOTIDE SEQUENCE [LARGE SCALE GENOMIC DNA]</scope>
    <source>
        <strain evidence="5 6">NBRC 101262</strain>
        <plasmid evidence="5 6">pPP1</plasmid>
    </source>
</reference>
<protein>
    <submittedName>
        <fullName evidence="5">Lipoprotein</fullName>
    </submittedName>
</protein>
<dbReference type="InterPro" id="IPR038352">
    <property type="entry name" value="Imelysin_sf"/>
</dbReference>
<evidence type="ECO:0000256" key="1">
    <source>
        <dbReference type="ARBA" id="ARBA00004196"/>
    </source>
</evidence>
<sequence>MFTLKTFTRKGALCLMLSTAMLTFSCSDNVEIPANEELDKLQLTVVEDYAKLVHANYDNALQDALALQTAINTFVMDPTQAHLDAAKTAWLASRESYGPSEAFRFYAGPIDDDNGPEGNLNAWPLDEAYIDYVVEGETVYANGIVNMPEEYPTITAQLLTDLNEDGGEENVSLGYHALEFLLWGQDLTAPEEKLAGQRPLTDFTTDQFASRRLDYLKVTTEILIADLQGLVADWSPTSGGNYYASFVSELPATSLKNIFTGIGILAKAELAGERIFTAYDNKNQEDEHSCFSDNTHRDIILNAEGLSNVFYGKYKGTDGKEISGKGIYDLLKITDPALAEQVSTQVTTALEKVNAMPVPFDFAISDEASRPKVLEAVVELQQLGDEFAAAASALDITINTALPE</sequence>
<evidence type="ECO:0000256" key="2">
    <source>
        <dbReference type="ARBA" id="ARBA00022729"/>
    </source>
</evidence>
<evidence type="ECO:0000313" key="5">
    <source>
        <dbReference type="EMBL" id="BDD00866.1"/>
    </source>
</evidence>
<accession>A0ABM7VJA3</accession>
<feature type="chain" id="PRO_5046140441" evidence="3">
    <location>
        <begin position="26"/>
        <end position="404"/>
    </location>
</feature>
<evidence type="ECO:0000256" key="3">
    <source>
        <dbReference type="SAM" id="SignalP"/>
    </source>
</evidence>
<keyword evidence="5" id="KW-0614">Plasmid</keyword>
<dbReference type="Gene3D" id="1.20.1420.20">
    <property type="entry name" value="M75 peptidase, HXXE motif"/>
    <property type="match status" value="1"/>
</dbReference>
<evidence type="ECO:0000259" key="4">
    <source>
        <dbReference type="Pfam" id="PF09375"/>
    </source>
</evidence>
<dbReference type="Proteomes" id="UP001354989">
    <property type="component" value="Plasmid pPP1"/>
</dbReference>
<feature type="signal peptide" evidence="3">
    <location>
        <begin position="1"/>
        <end position="25"/>
    </location>
</feature>
<feature type="domain" description="Imelysin-like" evidence="4">
    <location>
        <begin position="54"/>
        <end position="383"/>
    </location>
</feature>
<dbReference type="EMBL" id="AP025293">
    <property type="protein sequence ID" value="BDD00866.1"/>
    <property type="molecule type" value="Genomic_DNA"/>
</dbReference>